<organism evidence="3 4">
    <name type="scientific">Lecanosticta acicola</name>
    <dbReference type="NCBI Taxonomy" id="111012"/>
    <lineage>
        <taxon>Eukaryota</taxon>
        <taxon>Fungi</taxon>
        <taxon>Dikarya</taxon>
        <taxon>Ascomycota</taxon>
        <taxon>Pezizomycotina</taxon>
        <taxon>Dothideomycetes</taxon>
        <taxon>Dothideomycetidae</taxon>
        <taxon>Mycosphaerellales</taxon>
        <taxon>Mycosphaerellaceae</taxon>
        <taxon>Lecanosticta</taxon>
    </lineage>
</organism>
<dbReference type="InterPro" id="IPR018244">
    <property type="entry name" value="Allrgn_V5/Tpx1_CS"/>
</dbReference>
<reference evidence="3" key="1">
    <citation type="submission" date="2023-11" db="EMBL/GenBank/DDBJ databases">
        <authorList>
            <person name="Alioto T."/>
            <person name="Alioto T."/>
            <person name="Gomez Garrido J."/>
        </authorList>
    </citation>
    <scope>NUCLEOTIDE SEQUENCE</scope>
</reference>
<dbReference type="Pfam" id="PF00188">
    <property type="entry name" value="CAP"/>
    <property type="match status" value="1"/>
</dbReference>
<sequence>MFFATILTALVAATATNAVRDSRSRLHRQSKRDVDFVDMVVTHHNIHRANHSATPIFYHYDMSNTARKIAQSCNFSHNMEMDGGGYGQNIAAGVPWQNISAVITDLWYNNEVEYFNGQYGKQTPDTSQFEKFGHFSQMVWNATTHVGCYTQHCPNGVVNAEGTNDFTVCNYLGAGNVDGEWADNVMEPEGHPTYQWNYGMNSTN</sequence>
<dbReference type="InterPro" id="IPR014044">
    <property type="entry name" value="CAP_dom"/>
</dbReference>
<evidence type="ECO:0000313" key="4">
    <source>
        <dbReference type="Proteomes" id="UP001296104"/>
    </source>
</evidence>
<dbReference type="Proteomes" id="UP001296104">
    <property type="component" value="Unassembled WGS sequence"/>
</dbReference>
<accession>A0AAI8Z2U3</accession>
<keyword evidence="1" id="KW-0732">Signal</keyword>
<dbReference type="InterPro" id="IPR001283">
    <property type="entry name" value="CRISP-related"/>
</dbReference>
<dbReference type="SUPFAM" id="SSF55797">
    <property type="entry name" value="PR-1-like"/>
    <property type="match status" value="1"/>
</dbReference>
<feature type="chain" id="PRO_5042560515" evidence="1">
    <location>
        <begin position="19"/>
        <end position="204"/>
    </location>
</feature>
<evidence type="ECO:0000259" key="2">
    <source>
        <dbReference type="SMART" id="SM00198"/>
    </source>
</evidence>
<dbReference type="Gene3D" id="3.40.33.10">
    <property type="entry name" value="CAP"/>
    <property type="match status" value="1"/>
</dbReference>
<dbReference type="SMART" id="SM00198">
    <property type="entry name" value="SCP"/>
    <property type="match status" value="1"/>
</dbReference>
<comment type="caution">
    <text evidence="3">The sequence shown here is derived from an EMBL/GenBank/DDBJ whole genome shotgun (WGS) entry which is preliminary data.</text>
</comment>
<evidence type="ECO:0000256" key="1">
    <source>
        <dbReference type="SAM" id="SignalP"/>
    </source>
</evidence>
<dbReference type="PRINTS" id="PR00837">
    <property type="entry name" value="V5TPXLIKE"/>
</dbReference>
<dbReference type="PANTHER" id="PTHR10334">
    <property type="entry name" value="CYSTEINE-RICH SECRETORY PROTEIN-RELATED"/>
    <property type="match status" value="1"/>
</dbReference>
<dbReference type="GO" id="GO:0005576">
    <property type="term" value="C:extracellular region"/>
    <property type="evidence" value="ECO:0007669"/>
    <property type="project" value="InterPro"/>
</dbReference>
<feature type="signal peptide" evidence="1">
    <location>
        <begin position="1"/>
        <end position="18"/>
    </location>
</feature>
<dbReference type="EMBL" id="CAVMBE010000048">
    <property type="protein sequence ID" value="CAK4031414.1"/>
    <property type="molecule type" value="Genomic_DNA"/>
</dbReference>
<evidence type="ECO:0000313" key="3">
    <source>
        <dbReference type="EMBL" id="CAK4031414.1"/>
    </source>
</evidence>
<dbReference type="PROSITE" id="PS01009">
    <property type="entry name" value="CRISP_1"/>
    <property type="match status" value="1"/>
</dbReference>
<name>A0AAI8Z2U3_9PEZI</name>
<gene>
    <name evidence="3" type="ORF">LECACI_7A006572</name>
</gene>
<protein>
    <submittedName>
        <fullName evidence="3">PR-1</fullName>
    </submittedName>
</protein>
<dbReference type="InterPro" id="IPR035940">
    <property type="entry name" value="CAP_sf"/>
</dbReference>
<proteinExistence type="predicted"/>
<keyword evidence="4" id="KW-1185">Reference proteome</keyword>
<feature type="domain" description="SCP" evidence="2">
    <location>
        <begin position="35"/>
        <end position="179"/>
    </location>
</feature>
<dbReference type="AlphaFoldDB" id="A0AAI8Z2U3"/>